<dbReference type="Pfam" id="PF19630">
    <property type="entry name" value="DUF6134"/>
    <property type="match status" value="1"/>
</dbReference>
<gene>
    <name evidence="1" type="ORF">F0L74_06225</name>
</gene>
<sequence>MNRLIRLGLFTGMLLIAAKQLTAQTHTFEIRLGSHAIGTVEARLNINGAARRTEIKSRIETMLKSKITDISCEYSNNILVQARSYSSSGKNADDGKATVTRRDGVHYLVSLEGQQSTLNDGDIQHSVSDLYFSEPKQVTRIYSETLGKFLALKALGNGAYELSLPEGKKNVYRYQKGALVEVEVNHTLGKAFIVRTS</sequence>
<dbReference type="EMBL" id="VUOC01000001">
    <property type="protein sequence ID" value="KAA2245549.1"/>
    <property type="molecule type" value="Genomic_DNA"/>
</dbReference>
<accession>A0A5B2W5Q5</accession>
<protein>
    <submittedName>
        <fullName evidence="1">Uncharacterized protein</fullName>
    </submittedName>
</protein>
<dbReference type="AlphaFoldDB" id="A0A5B2W5Q5"/>
<dbReference type="Proteomes" id="UP000324611">
    <property type="component" value="Unassembled WGS sequence"/>
</dbReference>
<reference evidence="1 2" key="2">
    <citation type="submission" date="2019-09" db="EMBL/GenBank/DDBJ databases">
        <authorList>
            <person name="Jin C."/>
        </authorList>
    </citation>
    <scope>NUCLEOTIDE SEQUENCE [LARGE SCALE GENOMIC DNA]</scope>
    <source>
        <strain evidence="1 2">BN140078</strain>
    </source>
</reference>
<dbReference type="InterPro" id="IPR045767">
    <property type="entry name" value="DUF6134"/>
</dbReference>
<evidence type="ECO:0000313" key="2">
    <source>
        <dbReference type="Proteomes" id="UP000324611"/>
    </source>
</evidence>
<reference evidence="1 2" key="1">
    <citation type="submission" date="2019-09" db="EMBL/GenBank/DDBJ databases">
        <title>Chitinophaga ginsengihumi sp. nov., isolated from soil of ginseng rhizosphere.</title>
        <authorList>
            <person name="Lee J."/>
        </authorList>
    </citation>
    <scope>NUCLEOTIDE SEQUENCE [LARGE SCALE GENOMIC DNA]</scope>
    <source>
        <strain evidence="1 2">BN140078</strain>
    </source>
</reference>
<name>A0A5B2W5Q5_9BACT</name>
<organism evidence="1 2">
    <name type="scientific">Chitinophaga agrisoli</name>
    <dbReference type="NCBI Taxonomy" id="2607653"/>
    <lineage>
        <taxon>Bacteria</taxon>
        <taxon>Pseudomonadati</taxon>
        <taxon>Bacteroidota</taxon>
        <taxon>Chitinophagia</taxon>
        <taxon>Chitinophagales</taxon>
        <taxon>Chitinophagaceae</taxon>
        <taxon>Chitinophaga</taxon>
    </lineage>
</organism>
<dbReference type="RefSeq" id="WP_149836939.1">
    <property type="nucleotide sequence ID" value="NZ_VUOC01000001.1"/>
</dbReference>
<proteinExistence type="predicted"/>
<keyword evidence="2" id="KW-1185">Reference proteome</keyword>
<comment type="caution">
    <text evidence="1">The sequence shown here is derived from an EMBL/GenBank/DDBJ whole genome shotgun (WGS) entry which is preliminary data.</text>
</comment>
<evidence type="ECO:0000313" key="1">
    <source>
        <dbReference type="EMBL" id="KAA2245549.1"/>
    </source>
</evidence>